<evidence type="ECO:0000313" key="2">
    <source>
        <dbReference type="EMBL" id="EYC01869.1"/>
    </source>
</evidence>
<keyword evidence="3" id="KW-1185">Reference proteome</keyword>
<sequence>MVVKIRTDVEHISPDNASTSENGSQQVENIESIGIYRAFREEWKLVHSPNEGKRCGCVVSSMPDIDRERQHFSS</sequence>
<proteinExistence type="predicted"/>
<dbReference type="AlphaFoldDB" id="A0A016TFU9"/>
<evidence type="ECO:0000313" key="3">
    <source>
        <dbReference type="Proteomes" id="UP000024635"/>
    </source>
</evidence>
<organism evidence="2 3">
    <name type="scientific">Ancylostoma ceylanicum</name>
    <dbReference type="NCBI Taxonomy" id="53326"/>
    <lineage>
        <taxon>Eukaryota</taxon>
        <taxon>Metazoa</taxon>
        <taxon>Ecdysozoa</taxon>
        <taxon>Nematoda</taxon>
        <taxon>Chromadorea</taxon>
        <taxon>Rhabditida</taxon>
        <taxon>Rhabditina</taxon>
        <taxon>Rhabditomorpha</taxon>
        <taxon>Strongyloidea</taxon>
        <taxon>Ancylostomatidae</taxon>
        <taxon>Ancylostomatinae</taxon>
        <taxon>Ancylostoma</taxon>
    </lineage>
</organism>
<gene>
    <name evidence="2" type="primary">Acey_s0103.g3513</name>
    <name evidence="2" type="ORF">Y032_0103g3513</name>
</gene>
<feature type="compositionally biased region" description="Polar residues" evidence="1">
    <location>
        <begin position="15"/>
        <end position="26"/>
    </location>
</feature>
<reference evidence="3" key="1">
    <citation type="journal article" date="2015" name="Nat. Genet.">
        <title>The genome and transcriptome of the zoonotic hookworm Ancylostoma ceylanicum identify infection-specific gene families.</title>
        <authorList>
            <person name="Schwarz E.M."/>
            <person name="Hu Y."/>
            <person name="Antoshechkin I."/>
            <person name="Miller M.M."/>
            <person name="Sternberg P.W."/>
            <person name="Aroian R.V."/>
        </authorList>
    </citation>
    <scope>NUCLEOTIDE SEQUENCE</scope>
    <source>
        <strain evidence="3">HY135</strain>
    </source>
</reference>
<protein>
    <submittedName>
        <fullName evidence="2">Uncharacterized protein</fullName>
    </submittedName>
</protein>
<name>A0A016TFU9_9BILA</name>
<comment type="caution">
    <text evidence="2">The sequence shown here is derived from an EMBL/GenBank/DDBJ whole genome shotgun (WGS) entry which is preliminary data.</text>
</comment>
<accession>A0A016TFU9</accession>
<feature type="compositionally biased region" description="Basic and acidic residues" evidence="1">
    <location>
        <begin position="1"/>
        <end position="13"/>
    </location>
</feature>
<feature type="region of interest" description="Disordered" evidence="1">
    <location>
        <begin position="1"/>
        <end position="26"/>
    </location>
</feature>
<evidence type="ECO:0000256" key="1">
    <source>
        <dbReference type="SAM" id="MobiDB-lite"/>
    </source>
</evidence>
<dbReference type="Proteomes" id="UP000024635">
    <property type="component" value="Unassembled WGS sequence"/>
</dbReference>
<dbReference type="EMBL" id="JARK01001439">
    <property type="protein sequence ID" value="EYC01869.1"/>
    <property type="molecule type" value="Genomic_DNA"/>
</dbReference>